<dbReference type="AlphaFoldDB" id="A0A402AY36"/>
<dbReference type="InterPro" id="IPR039424">
    <property type="entry name" value="SBP_5"/>
</dbReference>
<dbReference type="SUPFAM" id="SSF53850">
    <property type="entry name" value="Periplasmic binding protein-like II"/>
    <property type="match status" value="1"/>
</dbReference>
<dbReference type="PANTHER" id="PTHR30290">
    <property type="entry name" value="PERIPLASMIC BINDING COMPONENT OF ABC TRANSPORTER"/>
    <property type="match status" value="1"/>
</dbReference>
<evidence type="ECO:0000313" key="1">
    <source>
        <dbReference type="EMBL" id="GCE23987.1"/>
    </source>
</evidence>
<sequence>MQSAGFTKGSDGIYADKSGKKISFNMIDVSGWNDWVGDTQLISKDLKAIGIDAKVDTVGGFTPYITALQTGTFDAGISWTDPGPTPYYAYSDLLDSSKSAPIGKAAPTNWERWEDPATDKLLKQYATSGDPAMQKQAIDGLQKIMVEQLPSIPLSYNASWYEYTTTHVTGWPDENNPYDFGAPFNYPDNGYIVLQLKAA</sequence>
<accession>A0A402AY36</accession>
<keyword evidence="2" id="KW-1185">Reference proteome</keyword>
<dbReference type="GO" id="GO:1904680">
    <property type="term" value="F:peptide transmembrane transporter activity"/>
    <property type="evidence" value="ECO:0007669"/>
    <property type="project" value="TreeGrafter"/>
</dbReference>
<dbReference type="RefSeq" id="WP_281276463.1">
    <property type="nucleotide sequence ID" value="NZ_BIFS01000002.1"/>
</dbReference>
<protein>
    <submittedName>
        <fullName evidence="1">Uncharacterized protein</fullName>
    </submittedName>
</protein>
<organism evidence="1 2">
    <name type="scientific">Dictyobacter kobayashii</name>
    <dbReference type="NCBI Taxonomy" id="2014872"/>
    <lineage>
        <taxon>Bacteria</taxon>
        <taxon>Bacillati</taxon>
        <taxon>Chloroflexota</taxon>
        <taxon>Ktedonobacteria</taxon>
        <taxon>Ktedonobacterales</taxon>
        <taxon>Dictyobacteraceae</taxon>
        <taxon>Dictyobacter</taxon>
    </lineage>
</organism>
<evidence type="ECO:0000313" key="2">
    <source>
        <dbReference type="Proteomes" id="UP000287188"/>
    </source>
</evidence>
<name>A0A402AY36_9CHLR</name>
<proteinExistence type="predicted"/>
<dbReference type="EMBL" id="BIFS01000002">
    <property type="protein sequence ID" value="GCE23987.1"/>
    <property type="molecule type" value="Genomic_DNA"/>
</dbReference>
<comment type="caution">
    <text evidence="1">The sequence shown here is derived from an EMBL/GenBank/DDBJ whole genome shotgun (WGS) entry which is preliminary data.</text>
</comment>
<dbReference type="Proteomes" id="UP000287188">
    <property type="component" value="Unassembled WGS sequence"/>
</dbReference>
<gene>
    <name evidence="1" type="ORF">KDK_77870</name>
</gene>
<dbReference type="PANTHER" id="PTHR30290:SF82">
    <property type="entry name" value="ABC-TYPE DIPEPTIDE_OLIGOPEPTIDE TRANSPORT SYSTEM, PERIPLASMIC COMPONENT"/>
    <property type="match status" value="1"/>
</dbReference>
<dbReference type="Gene3D" id="3.10.105.10">
    <property type="entry name" value="Dipeptide-binding Protein, Domain 3"/>
    <property type="match status" value="1"/>
</dbReference>
<dbReference type="GO" id="GO:0015833">
    <property type="term" value="P:peptide transport"/>
    <property type="evidence" value="ECO:0007669"/>
    <property type="project" value="TreeGrafter"/>
</dbReference>
<reference evidence="2" key="1">
    <citation type="submission" date="2018-12" db="EMBL/GenBank/DDBJ databases">
        <title>Tengunoibacter tsumagoiensis gen. nov., sp. nov., Dictyobacter kobayashii sp. nov., D. alpinus sp. nov., and D. joshuensis sp. nov. and description of Dictyobacteraceae fam. nov. within the order Ktedonobacterales isolated from Tengu-no-mugimeshi.</title>
        <authorList>
            <person name="Wang C.M."/>
            <person name="Zheng Y."/>
            <person name="Sakai Y."/>
            <person name="Toyoda A."/>
            <person name="Minakuchi Y."/>
            <person name="Abe K."/>
            <person name="Yokota A."/>
            <person name="Yabe S."/>
        </authorList>
    </citation>
    <scope>NUCLEOTIDE SEQUENCE [LARGE SCALE GENOMIC DNA]</scope>
    <source>
        <strain evidence="2">Uno11</strain>
    </source>
</reference>